<feature type="transmembrane region" description="Helical" evidence="1">
    <location>
        <begin position="355"/>
        <end position="374"/>
    </location>
</feature>
<feature type="transmembrane region" description="Helical" evidence="1">
    <location>
        <begin position="231"/>
        <end position="252"/>
    </location>
</feature>
<feature type="transmembrane region" description="Helical" evidence="1">
    <location>
        <begin position="264"/>
        <end position="287"/>
    </location>
</feature>
<feature type="transmembrane region" description="Helical" evidence="1">
    <location>
        <begin position="502"/>
        <end position="522"/>
    </location>
</feature>
<keyword evidence="1" id="KW-0472">Membrane</keyword>
<feature type="transmembrane region" description="Helical" evidence="1">
    <location>
        <begin position="199"/>
        <end position="219"/>
    </location>
</feature>
<dbReference type="RefSeq" id="WP_146596440.1">
    <property type="nucleotide sequence ID" value="NZ_SJPT01000008.1"/>
</dbReference>
<name>A0A5C6C932_9BACT</name>
<evidence type="ECO:0000256" key="1">
    <source>
        <dbReference type="SAM" id="Phobius"/>
    </source>
</evidence>
<keyword evidence="1" id="KW-0812">Transmembrane</keyword>
<comment type="caution">
    <text evidence="2">The sequence shown here is derived from an EMBL/GenBank/DDBJ whole genome shotgun (WGS) entry which is preliminary data.</text>
</comment>
<feature type="transmembrane region" description="Helical" evidence="1">
    <location>
        <begin position="160"/>
        <end position="179"/>
    </location>
</feature>
<evidence type="ECO:0000313" key="2">
    <source>
        <dbReference type="EMBL" id="TWU20507.1"/>
    </source>
</evidence>
<feature type="transmembrane region" description="Helical" evidence="1">
    <location>
        <begin position="534"/>
        <end position="554"/>
    </location>
</feature>
<feature type="transmembrane region" description="Helical" evidence="1">
    <location>
        <begin position="48"/>
        <end position="69"/>
    </location>
</feature>
<gene>
    <name evidence="2" type="ORF">Pla52o_43850</name>
</gene>
<feature type="transmembrane region" description="Helical" evidence="1">
    <location>
        <begin position="459"/>
        <end position="482"/>
    </location>
</feature>
<keyword evidence="3" id="KW-1185">Reference proteome</keyword>
<feature type="transmembrane region" description="Helical" evidence="1">
    <location>
        <begin position="421"/>
        <end position="439"/>
    </location>
</feature>
<feature type="transmembrane region" description="Helical" evidence="1">
    <location>
        <begin position="133"/>
        <end position="153"/>
    </location>
</feature>
<keyword evidence="1" id="KW-1133">Transmembrane helix</keyword>
<sequence>MSRDATSSMPGSCWDPSRIHRHLLWLTCARSQLRLRRTWDRIRSPRRILATLSAGLFLIAYVLYGIFVLSNRAPASPDHLRDWLSGGMVLYALYHAVRCVWTETVVDLELTPAERLWLGGAPLRRSSLATYRISNIVAATAIKTMLLTIVLVGDVPRVELLILGVFSSLLLLDLVRQILVRVASGLSETNRKRAKVVSVLWVSAVALQVIANVASMTPLGSPTWLYGIHVLYAVGDVAQSFVIQVLAVAWIPMAQVAVAPAYSLWTLLAIVCIAITIRVAVGVLVWVDAWALHQNFRHEQALLRQQPSGRFQGDVVRRWGHDNANPQGIPSGYSRIAATKALWTRQYQSVRRYRGTIGFSFLIPTLLCLSPLVTNQVLEQWFYVVSGIALCTMLLAPPALRLDFRRDLLRMQLLKSLPVKPLTMVLGQLALPILITWIFQWVTLATAAVIVQPSMGQWLLWTFVLAALAVFTFATENALFLVYPHHAHQQGLGMMLRAKLTFLGKAGVIAASLALLVLWGTVCKSVLPENWHALGFVGGAIAATWFVAAISVLVTTSCWRRFDLSFDVPPQ</sequence>
<dbReference type="OrthoDB" id="292602at2"/>
<reference evidence="2 3" key="1">
    <citation type="submission" date="2019-02" db="EMBL/GenBank/DDBJ databases">
        <title>Deep-cultivation of Planctomycetes and their phenomic and genomic characterization uncovers novel biology.</title>
        <authorList>
            <person name="Wiegand S."/>
            <person name="Jogler M."/>
            <person name="Boedeker C."/>
            <person name="Pinto D."/>
            <person name="Vollmers J."/>
            <person name="Rivas-Marin E."/>
            <person name="Kohn T."/>
            <person name="Peeters S.H."/>
            <person name="Heuer A."/>
            <person name="Rast P."/>
            <person name="Oberbeckmann S."/>
            <person name="Bunk B."/>
            <person name="Jeske O."/>
            <person name="Meyerdierks A."/>
            <person name="Storesund J.E."/>
            <person name="Kallscheuer N."/>
            <person name="Luecker S."/>
            <person name="Lage O.M."/>
            <person name="Pohl T."/>
            <person name="Merkel B.J."/>
            <person name="Hornburger P."/>
            <person name="Mueller R.-W."/>
            <person name="Bruemmer F."/>
            <person name="Labrenz M."/>
            <person name="Spormann A.M."/>
            <person name="Op Den Camp H."/>
            <person name="Overmann J."/>
            <person name="Amann R."/>
            <person name="Jetten M.S.M."/>
            <person name="Mascher T."/>
            <person name="Medema M.H."/>
            <person name="Devos D.P."/>
            <person name="Kaster A.-K."/>
            <person name="Ovreas L."/>
            <person name="Rohde M."/>
            <person name="Galperin M.Y."/>
            <person name="Jogler C."/>
        </authorList>
    </citation>
    <scope>NUCLEOTIDE SEQUENCE [LARGE SCALE GENOMIC DNA]</scope>
    <source>
        <strain evidence="2 3">Pla52o</strain>
    </source>
</reference>
<feature type="transmembrane region" description="Helical" evidence="1">
    <location>
        <begin position="380"/>
        <end position="400"/>
    </location>
</feature>
<evidence type="ECO:0000313" key="3">
    <source>
        <dbReference type="Proteomes" id="UP000316304"/>
    </source>
</evidence>
<dbReference type="EMBL" id="SJPT01000008">
    <property type="protein sequence ID" value="TWU20507.1"/>
    <property type="molecule type" value="Genomic_DNA"/>
</dbReference>
<protein>
    <submittedName>
        <fullName evidence="2">Uncharacterized protein</fullName>
    </submittedName>
</protein>
<dbReference type="Proteomes" id="UP000316304">
    <property type="component" value="Unassembled WGS sequence"/>
</dbReference>
<organism evidence="2 3">
    <name type="scientific">Novipirellula galeiformis</name>
    <dbReference type="NCBI Taxonomy" id="2528004"/>
    <lineage>
        <taxon>Bacteria</taxon>
        <taxon>Pseudomonadati</taxon>
        <taxon>Planctomycetota</taxon>
        <taxon>Planctomycetia</taxon>
        <taxon>Pirellulales</taxon>
        <taxon>Pirellulaceae</taxon>
        <taxon>Novipirellula</taxon>
    </lineage>
</organism>
<dbReference type="AlphaFoldDB" id="A0A5C6C932"/>
<accession>A0A5C6C932</accession>
<proteinExistence type="predicted"/>